<evidence type="ECO:0000259" key="6">
    <source>
        <dbReference type="PROSITE" id="PS51462"/>
    </source>
</evidence>
<evidence type="ECO:0000256" key="1">
    <source>
        <dbReference type="ARBA" id="ARBA00001936"/>
    </source>
</evidence>
<dbReference type="EC" id="3.6.1.-" evidence="4"/>
<dbReference type="NCBIfam" id="NF001937">
    <property type="entry name" value="PRK00714.1-4"/>
    <property type="match status" value="1"/>
</dbReference>
<comment type="similarity">
    <text evidence="4">Belongs to the Nudix hydrolase family. RppH subfamily.</text>
</comment>
<evidence type="ECO:0000256" key="3">
    <source>
        <dbReference type="ARBA" id="ARBA00022801"/>
    </source>
</evidence>
<dbReference type="AlphaFoldDB" id="A0A1M5F4Q8"/>
<feature type="short sequence motif" description="Nudix box" evidence="4">
    <location>
        <begin position="100"/>
        <end position="121"/>
    </location>
</feature>
<gene>
    <name evidence="4" type="primary">rppH</name>
    <name evidence="4" type="synonym">nudH</name>
    <name evidence="7" type="ORF">SAMN04487965_2796</name>
</gene>
<keyword evidence="3 4" id="KW-0378">Hydrolase</keyword>
<evidence type="ECO:0000256" key="2">
    <source>
        <dbReference type="ARBA" id="ARBA00001946"/>
    </source>
</evidence>
<dbReference type="GO" id="GO:0006402">
    <property type="term" value="P:mRNA catabolic process"/>
    <property type="evidence" value="ECO:0007669"/>
    <property type="project" value="TreeGrafter"/>
</dbReference>
<accession>A0A1M5F4Q8</accession>
<dbReference type="Proteomes" id="UP000184170">
    <property type="component" value="Unassembled WGS sequence"/>
</dbReference>
<dbReference type="PROSITE" id="PS00893">
    <property type="entry name" value="NUDIX_BOX"/>
    <property type="match status" value="1"/>
</dbReference>
<sequence length="229" mass="26780">MRSKQARRLAARNRIEDGILGDGKPAQAGRKNRRKSARQSNRADNPGNNRKNRRRGDDNSSNIDAEGFRPNVGIIVLNARGQALWARRVGGKDAWQFPQGGINPGETAEQALYRELYEEIGLTREQVSLIACTRGWLRYRLPQRLIRRRSEPLCIGQKQKWYLLKLETEESAISFNNGYKPEFDHWRWVSYWHPLSKVVTFKREVYRRALTELAPQQIQLERRWLRDQG</sequence>
<comment type="cofactor">
    <cofactor evidence="4">
        <name>a divalent metal cation</name>
        <dbReference type="ChEBI" id="CHEBI:60240"/>
    </cofactor>
</comment>
<reference evidence="8" key="1">
    <citation type="submission" date="2016-11" db="EMBL/GenBank/DDBJ databases">
        <authorList>
            <person name="Varghese N."/>
            <person name="Submissions S."/>
        </authorList>
    </citation>
    <scope>NUCLEOTIDE SEQUENCE [LARGE SCALE GENOMIC DNA]</scope>
    <source>
        <strain evidence="8">CGMCC 1.7063</strain>
    </source>
</reference>
<proteinExistence type="inferred from homology"/>
<dbReference type="CDD" id="cd03671">
    <property type="entry name" value="NUDIX_Ap4A_hydrolase_plant_like"/>
    <property type="match status" value="1"/>
</dbReference>
<organism evidence="7 8">
    <name type="scientific">Microbulbifer donghaiensis</name>
    <dbReference type="NCBI Taxonomy" id="494016"/>
    <lineage>
        <taxon>Bacteria</taxon>
        <taxon>Pseudomonadati</taxon>
        <taxon>Pseudomonadota</taxon>
        <taxon>Gammaproteobacteria</taxon>
        <taxon>Cellvibrionales</taxon>
        <taxon>Microbulbiferaceae</taxon>
        <taxon>Microbulbifer</taxon>
    </lineage>
</organism>
<evidence type="ECO:0000313" key="7">
    <source>
        <dbReference type="EMBL" id="SHF86507.1"/>
    </source>
</evidence>
<dbReference type="GO" id="GO:0005737">
    <property type="term" value="C:cytoplasm"/>
    <property type="evidence" value="ECO:0007669"/>
    <property type="project" value="TreeGrafter"/>
</dbReference>
<dbReference type="NCBIfam" id="NF001934">
    <property type="entry name" value="PRK00714.1-1"/>
    <property type="match status" value="1"/>
</dbReference>
<dbReference type="InterPro" id="IPR020084">
    <property type="entry name" value="NUDIX_hydrolase_CS"/>
</dbReference>
<dbReference type="SUPFAM" id="SSF55811">
    <property type="entry name" value="Nudix"/>
    <property type="match status" value="1"/>
</dbReference>
<keyword evidence="8" id="KW-1185">Reference proteome</keyword>
<dbReference type="PRINTS" id="PR00502">
    <property type="entry name" value="NUDIXFAMILY"/>
</dbReference>
<comment type="function">
    <text evidence="4">Accelerates the degradation of transcripts by removing pyrophosphate from the 5'-end of triphosphorylated RNA, leading to a more labile monophosphorylated state that can stimulate subsequent ribonuclease cleavage.</text>
</comment>
<dbReference type="PROSITE" id="PS51462">
    <property type="entry name" value="NUDIX"/>
    <property type="match status" value="1"/>
</dbReference>
<feature type="domain" description="Nudix hydrolase" evidence="6">
    <location>
        <begin position="67"/>
        <end position="211"/>
    </location>
</feature>
<dbReference type="GO" id="GO:0034353">
    <property type="term" value="F:mRNA 5'-diphosphatase activity"/>
    <property type="evidence" value="ECO:0007669"/>
    <property type="project" value="UniProtKB-ARBA"/>
</dbReference>
<protein>
    <recommendedName>
        <fullName evidence="4">RNA pyrophosphohydrolase</fullName>
        <ecNumber evidence="4">3.6.1.-</ecNumber>
    </recommendedName>
    <alternativeName>
        <fullName evidence="4">(Di)nucleoside polyphosphate hydrolase</fullName>
    </alternativeName>
</protein>
<evidence type="ECO:0000256" key="5">
    <source>
        <dbReference type="SAM" id="MobiDB-lite"/>
    </source>
</evidence>
<name>A0A1M5F4Q8_9GAMM</name>
<dbReference type="NCBIfam" id="NF001938">
    <property type="entry name" value="PRK00714.1-5"/>
    <property type="match status" value="1"/>
</dbReference>
<dbReference type="InterPro" id="IPR000086">
    <property type="entry name" value="NUDIX_hydrolase_dom"/>
</dbReference>
<dbReference type="Gene3D" id="3.90.79.10">
    <property type="entry name" value="Nucleoside Triphosphate Pyrophosphohydrolase"/>
    <property type="match status" value="1"/>
</dbReference>
<evidence type="ECO:0000313" key="8">
    <source>
        <dbReference type="Proteomes" id="UP000184170"/>
    </source>
</evidence>
<comment type="cofactor">
    <cofactor evidence="1">
        <name>Mn(2+)</name>
        <dbReference type="ChEBI" id="CHEBI:29035"/>
    </cofactor>
</comment>
<dbReference type="EMBL" id="FQVA01000004">
    <property type="protein sequence ID" value="SHF86507.1"/>
    <property type="molecule type" value="Genomic_DNA"/>
</dbReference>
<dbReference type="HAMAP" id="MF_00298">
    <property type="entry name" value="Nudix_RppH"/>
    <property type="match status" value="1"/>
</dbReference>
<feature type="region of interest" description="Disordered" evidence="5">
    <location>
        <begin position="1"/>
        <end position="64"/>
    </location>
</feature>
<evidence type="ECO:0000256" key="4">
    <source>
        <dbReference type="HAMAP-Rule" id="MF_00298"/>
    </source>
</evidence>
<dbReference type="InterPro" id="IPR022927">
    <property type="entry name" value="RppH"/>
</dbReference>
<dbReference type="InterPro" id="IPR015797">
    <property type="entry name" value="NUDIX_hydrolase-like_dom_sf"/>
</dbReference>
<dbReference type="PANTHER" id="PTHR23114">
    <property type="entry name" value="M7GPPPN-MRNA HYDROLASE"/>
    <property type="match status" value="1"/>
</dbReference>
<dbReference type="PANTHER" id="PTHR23114:SF17">
    <property type="entry name" value="M7GPPPN-MRNA HYDROLASE"/>
    <property type="match status" value="1"/>
</dbReference>
<dbReference type="FunFam" id="3.90.79.10:FF:000001">
    <property type="entry name" value="RNA pyrophosphohydrolase"/>
    <property type="match status" value="1"/>
</dbReference>
<dbReference type="InterPro" id="IPR020476">
    <property type="entry name" value="Nudix_hydrolase"/>
</dbReference>
<comment type="cofactor">
    <cofactor evidence="2">
        <name>Mg(2+)</name>
        <dbReference type="ChEBI" id="CHEBI:18420"/>
    </cofactor>
</comment>
<feature type="compositionally biased region" description="Basic residues" evidence="5">
    <location>
        <begin position="1"/>
        <end position="11"/>
    </location>
</feature>
<dbReference type="STRING" id="494016.SAMN04487965_2796"/>
<dbReference type="OrthoDB" id="9816040at2"/>
<dbReference type="Pfam" id="PF00293">
    <property type="entry name" value="NUDIX"/>
    <property type="match status" value="1"/>
</dbReference>